<dbReference type="InterPro" id="IPR025966">
    <property type="entry name" value="OppC_N"/>
</dbReference>
<dbReference type="GO" id="GO:0005886">
    <property type="term" value="C:plasma membrane"/>
    <property type="evidence" value="ECO:0007669"/>
    <property type="project" value="UniProtKB-SubCell"/>
</dbReference>
<comment type="subcellular location">
    <subcellularLocation>
        <location evidence="1 9">Cell membrane</location>
        <topology evidence="1 9">Multi-pass membrane protein</topology>
    </subcellularLocation>
</comment>
<keyword evidence="6" id="KW-0653">Protein transport</keyword>
<feature type="transmembrane region" description="Helical" evidence="9">
    <location>
        <begin position="188"/>
        <end position="206"/>
    </location>
</feature>
<dbReference type="InterPro" id="IPR050366">
    <property type="entry name" value="BP-dependent_transpt_permease"/>
</dbReference>
<evidence type="ECO:0000313" key="11">
    <source>
        <dbReference type="EMBL" id="SFI42221.1"/>
    </source>
</evidence>
<dbReference type="STRING" id="1121003.SAMN03080618_00366"/>
<dbReference type="AlphaFoldDB" id="A0A1I3I2Q5"/>
<evidence type="ECO:0000256" key="6">
    <source>
        <dbReference type="ARBA" id="ARBA00022927"/>
    </source>
</evidence>
<evidence type="ECO:0000256" key="4">
    <source>
        <dbReference type="ARBA" id="ARBA00022692"/>
    </source>
</evidence>
<keyword evidence="4 9" id="KW-0812">Transmembrane</keyword>
<dbReference type="Gene3D" id="1.10.3720.10">
    <property type="entry name" value="MetI-like"/>
    <property type="match status" value="1"/>
</dbReference>
<gene>
    <name evidence="11" type="ORF">SAMN03080618_00366</name>
</gene>
<proteinExistence type="inferred from homology"/>
<organism evidence="11 12">
    <name type="scientific">Aquamicrobium aerolatum DSM 21857</name>
    <dbReference type="NCBI Taxonomy" id="1121003"/>
    <lineage>
        <taxon>Bacteria</taxon>
        <taxon>Pseudomonadati</taxon>
        <taxon>Pseudomonadota</taxon>
        <taxon>Alphaproteobacteria</taxon>
        <taxon>Hyphomicrobiales</taxon>
        <taxon>Phyllobacteriaceae</taxon>
        <taxon>Aerobium</taxon>
    </lineage>
</organism>
<dbReference type="SUPFAM" id="SSF161098">
    <property type="entry name" value="MetI-like"/>
    <property type="match status" value="1"/>
</dbReference>
<feature type="transmembrane region" description="Helical" evidence="9">
    <location>
        <begin position="75"/>
        <end position="99"/>
    </location>
</feature>
<evidence type="ECO:0000256" key="9">
    <source>
        <dbReference type="RuleBase" id="RU363032"/>
    </source>
</evidence>
<dbReference type="GO" id="GO:0055085">
    <property type="term" value="P:transmembrane transport"/>
    <property type="evidence" value="ECO:0007669"/>
    <property type="project" value="InterPro"/>
</dbReference>
<feature type="transmembrane region" description="Helical" evidence="9">
    <location>
        <begin position="119"/>
        <end position="146"/>
    </location>
</feature>
<dbReference type="GO" id="GO:0015031">
    <property type="term" value="P:protein transport"/>
    <property type="evidence" value="ECO:0007669"/>
    <property type="project" value="UniProtKB-KW"/>
</dbReference>
<feature type="transmembrane region" description="Helical" evidence="9">
    <location>
        <begin position="240"/>
        <end position="259"/>
    </location>
</feature>
<evidence type="ECO:0000259" key="10">
    <source>
        <dbReference type="PROSITE" id="PS50928"/>
    </source>
</evidence>
<dbReference type="PANTHER" id="PTHR43386">
    <property type="entry name" value="OLIGOPEPTIDE TRANSPORT SYSTEM PERMEASE PROTEIN APPC"/>
    <property type="match status" value="1"/>
</dbReference>
<keyword evidence="7 9" id="KW-1133">Transmembrane helix</keyword>
<feature type="transmembrane region" description="Helical" evidence="9">
    <location>
        <begin position="12"/>
        <end position="31"/>
    </location>
</feature>
<evidence type="ECO:0000256" key="3">
    <source>
        <dbReference type="ARBA" id="ARBA00022475"/>
    </source>
</evidence>
<evidence type="ECO:0000256" key="2">
    <source>
        <dbReference type="ARBA" id="ARBA00022448"/>
    </source>
</evidence>
<dbReference type="InterPro" id="IPR000515">
    <property type="entry name" value="MetI-like"/>
</dbReference>
<keyword evidence="2 9" id="KW-0813">Transport</keyword>
<dbReference type="InterPro" id="IPR035906">
    <property type="entry name" value="MetI-like_sf"/>
</dbReference>
<accession>A0A1I3I2Q5</accession>
<sequence>MMKFIRQNPLFVIGFVMVVILLGVAGIYDWVSPYGLEQMDMRNRFALPSAIHWLGTDNFGRDLATRLAAGARISLTIGIGTVAISALIGTALGIISGYYGGYVDTILMRVVDVFMAFPAFVLALAIIAVLGPGPLNLVISLAAIYWTQYARVARAMTLTEREKDYVAAARGIGASATRIITLHILPNILGPLIVLATFGMGTAIVAESGMSFLGLGVQPPTPTWGWSLAYGLKYLRAEPWMSTAAGLSLMFAVLAFNLLGDGIRDYLDPNRVTTKAVKKAVRTNVKRA</sequence>
<dbReference type="Pfam" id="PF12911">
    <property type="entry name" value="OppC_N"/>
    <property type="match status" value="1"/>
</dbReference>
<feature type="domain" description="ABC transmembrane type-1" evidence="10">
    <location>
        <begin position="71"/>
        <end position="260"/>
    </location>
</feature>
<comment type="similarity">
    <text evidence="9">Belongs to the binding-protein-dependent transport system permease family.</text>
</comment>
<dbReference type="Proteomes" id="UP000242763">
    <property type="component" value="Unassembled WGS sequence"/>
</dbReference>
<dbReference type="CDD" id="cd06261">
    <property type="entry name" value="TM_PBP2"/>
    <property type="match status" value="1"/>
</dbReference>
<dbReference type="PANTHER" id="PTHR43386:SF1">
    <property type="entry name" value="D,D-DIPEPTIDE TRANSPORT SYSTEM PERMEASE PROTEIN DDPC-RELATED"/>
    <property type="match status" value="1"/>
</dbReference>
<protein>
    <submittedName>
        <fullName evidence="11">Peptide/nickel transport system permease protein</fullName>
    </submittedName>
</protein>
<keyword evidence="5" id="KW-0571">Peptide transport</keyword>
<dbReference type="GO" id="GO:0015833">
    <property type="term" value="P:peptide transport"/>
    <property type="evidence" value="ECO:0007669"/>
    <property type="project" value="UniProtKB-KW"/>
</dbReference>
<name>A0A1I3I2Q5_9HYPH</name>
<keyword evidence="12" id="KW-1185">Reference proteome</keyword>
<evidence type="ECO:0000313" key="12">
    <source>
        <dbReference type="Proteomes" id="UP000242763"/>
    </source>
</evidence>
<dbReference type="PROSITE" id="PS50928">
    <property type="entry name" value="ABC_TM1"/>
    <property type="match status" value="1"/>
</dbReference>
<dbReference type="Pfam" id="PF00528">
    <property type="entry name" value="BPD_transp_1"/>
    <property type="match status" value="1"/>
</dbReference>
<evidence type="ECO:0000256" key="7">
    <source>
        <dbReference type="ARBA" id="ARBA00022989"/>
    </source>
</evidence>
<dbReference type="EMBL" id="FORF01000002">
    <property type="protein sequence ID" value="SFI42221.1"/>
    <property type="molecule type" value="Genomic_DNA"/>
</dbReference>
<evidence type="ECO:0000256" key="8">
    <source>
        <dbReference type="ARBA" id="ARBA00023136"/>
    </source>
</evidence>
<keyword evidence="3" id="KW-1003">Cell membrane</keyword>
<evidence type="ECO:0000256" key="5">
    <source>
        <dbReference type="ARBA" id="ARBA00022856"/>
    </source>
</evidence>
<reference evidence="12" key="1">
    <citation type="submission" date="2016-10" db="EMBL/GenBank/DDBJ databases">
        <authorList>
            <person name="Varghese N."/>
            <person name="Submissions S."/>
        </authorList>
    </citation>
    <scope>NUCLEOTIDE SEQUENCE [LARGE SCALE GENOMIC DNA]</scope>
    <source>
        <strain evidence="12">DSM 21857</strain>
    </source>
</reference>
<evidence type="ECO:0000256" key="1">
    <source>
        <dbReference type="ARBA" id="ARBA00004651"/>
    </source>
</evidence>
<keyword evidence="8 9" id="KW-0472">Membrane</keyword>